<dbReference type="STRING" id="713585.THITH_08925"/>
<evidence type="ECO:0000256" key="10">
    <source>
        <dbReference type="SAM" id="MobiDB-lite"/>
    </source>
</evidence>
<reference evidence="13 14" key="1">
    <citation type="submission" date="2013-12" db="EMBL/GenBank/DDBJ databases">
        <authorList>
            <consortium name="DOE Joint Genome Institute"/>
            <person name="Muyzer G."/>
            <person name="Huntemann M."/>
            <person name="Han J."/>
            <person name="Chen A."/>
            <person name="Kyrpides N."/>
            <person name="Mavromatis K."/>
            <person name="Markowitz V."/>
            <person name="Palaniappan K."/>
            <person name="Ivanova N."/>
            <person name="Schaumberg A."/>
            <person name="Pati A."/>
            <person name="Liolios K."/>
            <person name="Nordberg H.P."/>
            <person name="Cantor M.N."/>
            <person name="Hua S.X."/>
            <person name="Woyke T."/>
        </authorList>
    </citation>
    <scope>NUCLEOTIDE SEQUENCE [LARGE SCALE GENOMIC DNA]</scope>
    <source>
        <strain evidence="13 14">ARh 1</strain>
    </source>
</reference>
<keyword evidence="6" id="KW-0560">Oxidoreductase</keyword>
<dbReference type="AlphaFoldDB" id="W0DMZ8"/>
<dbReference type="InterPro" id="IPR036249">
    <property type="entry name" value="Thioredoxin-like_sf"/>
</dbReference>
<feature type="transmembrane region" description="Helical" evidence="11">
    <location>
        <begin position="30"/>
        <end position="53"/>
    </location>
</feature>
<dbReference type="GO" id="GO:0048038">
    <property type="term" value="F:quinone binding"/>
    <property type="evidence" value="ECO:0007669"/>
    <property type="project" value="UniProtKB-KW"/>
</dbReference>
<dbReference type="InterPro" id="IPR044698">
    <property type="entry name" value="VKOR/LTO1"/>
</dbReference>
<evidence type="ECO:0000256" key="6">
    <source>
        <dbReference type="ARBA" id="ARBA00023002"/>
    </source>
</evidence>
<keyword evidence="7 11" id="KW-0472">Membrane</keyword>
<feature type="transmembrane region" description="Helical" evidence="11">
    <location>
        <begin position="137"/>
        <end position="156"/>
    </location>
</feature>
<feature type="transmembrane region" description="Helical" evidence="11">
    <location>
        <begin position="109"/>
        <end position="131"/>
    </location>
</feature>
<evidence type="ECO:0000259" key="12">
    <source>
        <dbReference type="SMART" id="SM00756"/>
    </source>
</evidence>
<dbReference type="EMBL" id="CP007029">
    <property type="protein sequence ID" value="AHE98363.1"/>
    <property type="molecule type" value="Genomic_DNA"/>
</dbReference>
<dbReference type="RefSeq" id="WP_006747468.1">
    <property type="nucleotide sequence ID" value="NZ_CP007029.1"/>
</dbReference>
<dbReference type="PANTHER" id="PTHR34573:SF1">
    <property type="entry name" value="VITAMIN K EPOXIDE REDUCTASE DOMAIN-CONTAINING PROTEIN"/>
    <property type="match status" value="1"/>
</dbReference>
<dbReference type="InterPro" id="IPR038354">
    <property type="entry name" value="VKOR_sf"/>
</dbReference>
<accession>W0DMZ8</accession>
<keyword evidence="8" id="KW-1015">Disulfide bond</keyword>
<dbReference type="InterPro" id="IPR012932">
    <property type="entry name" value="VKOR"/>
</dbReference>
<feature type="transmembrane region" description="Helical" evidence="11">
    <location>
        <begin position="168"/>
        <end position="186"/>
    </location>
</feature>
<dbReference type="Proteomes" id="UP000005289">
    <property type="component" value="Chromosome"/>
</dbReference>
<evidence type="ECO:0000256" key="2">
    <source>
        <dbReference type="ARBA" id="ARBA00006214"/>
    </source>
</evidence>
<dbReference type="Gene3D" id="3.40.30.10">
    <property type="entry name" value="Glutaredoxin"/>
    <property type="match status" value="1"/>
</dbReference>
<evidence type="ECO:0000256" key="8">
    <source>
        <dbReference type="ARBA" id="ARBA00023157"/>
    </source>
</evidence>
<evidence type="ECO:0000256" key="9">
    <source>
        <dbReference type="ARBA" id="ARBA00023284"/>
    </source>
</evidence>
<comment type="subcellular location">
    <subcellularLocation>
        <location evidence="1">Membrane</location>
        <topology evidence="1">Multi-pass membrane protein</topology>
    </subcellularLocation>
</comment>
<dbReference type="GO" id="GO:0016020">
    <property type="term" value="C:membrane"/>
    <property type="evidence" value="ECO:0007669"/>
    <property type="project" value="UniProtKB-SubCell"/>
</dbReference>
<dbReference type="PANTHER" id="PTHR34573">
    <property type="entry name" value="VKC DOMAIN-CONTAINING PROTEIN"/>
    <property type="match status" value="1"/>
</dbReference>
<dbReference type="CDD" id="cd12916">
    <property type="entry name" value="VKOR_1"/>
    <property type="match status" value="1"/>
</dbReference>
<proteinExistence type="inferred from homology"/>
<evidence type="ECO:0000256" key="3">
    <source>
        <dbReference type="ARBA" id="ARBA00022692"/>
    </source>
</evidence>
<evidence type="ECO:0000256" key="5">
    <source>
        <dbReference type="ARBA" id="ARBA00022989"/>
    </source>
</evidence>
<feature type="region of interest" description="Disordered" evidence="10">
    <location>
        <begin position="1"/>
        <end position="22"/>
    </location>
</feature>
<dbReference type="Gene3D" id="1.20.1440.130">
    <property type="entry name" value="VKOR domain"/>
    <property type="match status" value="1"/>
</dbReference>
<evidence type="ECO:0000256" key="11">
    <source>
        <dbReference type="SAM" id="Phobius"/>
    </source>
</evidence>
<comment type="similarity">
    <text evidence="2">Belongs to the VKOR family.</text>
</comment>
<dbReference type="KEGG" id="tti:THITH_08925"/>
<protein>
    <submittedName>
        <fullName evidence="13">Vitamin K epoxide reductase</fullName>
    </submittedName>
</protein>
<evidence type="ECO:0000256" key="1">
    <source>
        <dbReference type="ARBA" id="ARBA00004141"/>
    </source>
</evidence>
<dbReference type="SMART" id="SM00756">
    <property type="entry name" value="VKc"/>
    <property type="match status" value="1"/>
</dbReference>
<gene>
    <name evidence="13" type="ORF">THITH_08925</name>
</gene>
<evidence type="ECO:0000313" key="14">
    <source>
        <dbReference type="Proteomes" id="UP000005289"/>
    </source>
</evidence>
<keyword evidence="14" id="KW-1185">Reference proteome</keyword>
<evidence type="ECO:0000256" key="4">
    <source>
        <dbReference type="ARBA" id="ARBA00022719"/>
    </source>
</evidence>
<keyword evidence="9" id="KW-0676">Redox-active center</keyword>
<dbReference type="SUPFAM" id="SSF52833">
    <property type="entry name" value="Thioredoxin-like"/>
    <property type="match status" value="1"/>
</dbReference>
<dbReference type="GO" id="GO:0016491">
    <property type="term" value="F:oxidoreductase activity"/>
    <property type="evidence" value="ECO:0007669"/>
    <property type="project" value="UniProtKB-KW"/>
</dbReference>
<evidence type="ECO:0000256" key="7">
    <source>
        <dbReference type="ARBA" id="ARBA00023136"/>
    </source>
</evidence>
<organism evidence="13 14">
    <name type="scientific">Thioalkalivibrio paradoxus ARh 1</name>
    <dbReference type="NCBI Taxonomy" id="713585"/>
    <lineage>
        <taxon>Bacteria</taxon>
        <taxon>Pseudomonadati</taxon>
        <taxon>Pseudomonadota</taxon>
        <taxon>Gammaproteobacteria</taxon>
        <taxon>Chromatiales</taxon>
        <taxon>Ectothiorhodospiraceae</taxon>
        <taxon>Thioalkalivibrio</taxon>
    </lineage>
</organism>
<evidence type="ECO:0000313" key="13">
    <source>
        <dbReference type="EMBL" id="AHE98363.1"/>
    </source>
</evidence>
<sequence length="294" mass="32086">MAKARRKSKGSSQMPKGGATVATGRREPDWLVAGLALVGVAITGYLTAGAWLSAAPAFCAEGSGCDLIQQSEWSILLGMPIALWGLLLYALIGLIAWRMPSRLKRWRRLWFLAFIGVSISLYLTAVGWWFLDAFCPWCLLSLATISALLIVVFLRRPATAPGMAWGPWLLRSGGAGLAVVVALHLYSSDLLSLPENPRLAALATHLEESGAQYYGAFWCPSCQRQKRLFGAAKDRLPYVECSPGGRGTPRAQVCVAAGIATYPTWIIHGRRFEEVLQPRELAQLTGFDWDGHGR</sequence>
<dbReference type="HOGENOM" id="CLU_047345_1_0_6"/>
<feature type="domain" description="Vitamin K epoxide reductase" evidence="12">
    <location>
        <begin position="25"/>
        <end position="156"/>
    </location>
</feature>
<name>W0DMZ8_9GAMM</name>
<keyword evidence="4" id="KW-0874">Quinone</keyword>
<feature type="transmembrane region" description="Helical" evidence="11">
    <location>
        <begin position="73"/>
        <end position="97"/>
    </location>
</feature>
<keyword evidence="3 11" id="KW-0812">Transmembrane</keyword>
<keyword evidence="5 11" id="KW-1133">Transmembrane helix</keyword>
<dbReference type="Pfam" id="PF07884">
    <property type="entry name" value="VKOR"/>
    <property type="match status" value="1"/>
</dbReference>